<reference evidence="7 8" key="1">
    <citation type="submission" date="2018-11" db="EMBL/GenBank/DDBJ databases">
        <authorList>
            <consortium name="Pathogen Informatics"/>
        </authorList>
    </citation>
    <scope>NUCLEOTIDE SEQUENCE [LARGE SCALE GENOMIC DNA]</scope>
</reference>
<dbReference type="Proteomes" id="UP000270094">
    <property type="component" value="Unassembled WGS sequence"/>
</dbReference>
<dbReference type="AlphaFoldDB" id="A0A3P7J0U1"/>
<keyword evidence="8" id="KW-1185">Reference proteome</keyword>
<evidence type="ECO:0000256" key="6">
    <source>
        <dbReference type="SAM" id="MobiDB-lite"/>
    </source>
</evidence>
<dbReference type="CDD" id="cd22926">
    <property type="entry name" value="HFD_SPT3"/>
    <property type="match status" value="1"/>
</dbReference>
<proteinExistence type="inferred from homology"/>
<dbReference type="PANTHER" id="PTHR11380:SF16">
    <property type="entry name" value="TRANSCRIPTION INITIATION PROTEIN SPT3 HOMOLOG"/>
    <property type="match status" value="1"/>
</dbReference>
<feature type="compositionally biased region" description="Acidic residues" evidence="6">
    <location>
        <begin position="114"/>
        <end position="123"/>
    </location>
</feature>
<feature type="region of interest" description="Disordered" evidence="6">
    <location>
        <begin position="103"/>
        <end position="129"/>
    </location>
</feature>
<dbReference type="GO" id="GO:0006366">
    <property type="term" value="P:transcription by RNA polymerase II"/>
    <property type="evidence" value="ECO:0007669"/>
    <property type="project" value="InterPro"/>
</dbReference>
<evidence type="ECO:0000313" key="8">
    <source>
        <dbReference type="Proteomes" id="UP000270094"/>
    </source>
</evidence>
<dbReference type="GO" id="GO:0003713">
    <property type="term" value="F:transcription coactivator activity"/>
    <property type="evidence" value="ECO:0007669"/>
    <property type="project" value="TreeGrafter"/>
</dbReference>
<organism evidence="7 8">
    <name type="scientific">Strongylus vulgaris</name>
    <name type="common">Blood worm</name>
    <dbReference type="NCBI Taxonomy" id="40348"/>
    <lineage>
        <taxon>Eukaryota</taxon>
        <taxon>Metazoa</taxon>
        <taxon>Ecdysozoa</taxon>
        <taxon>Nematoda</taxon>
        <taxon>Chromadorea</taxon>
        <taxon>Rhabditida</taxon>
        <taxon>Rhabditina</taxon>
        <taxon>Rhabditomorpha</taxon>
        <taxon>Strongyloidea</taxon>
        <taxon>Strongylidae</taxon>
        <taxon>Strongylus</taxon>
    </lineage>
</organism>
<evidence type="ECO:0000256" key="3">
    <source>
        <dbReference type="ARBA" id="ARBA00023163"/>
    </source>
</evidence>
<comment type="subcellular location">
    <subcellularLocation>
        <location evidence="1">Nucleus</location>
    </subcellularLocation>
</comment>
<sequence length="129" mass="14668">MAAGKSDDDGSAMYAYYRDIVRQMMFANGDLEDPIPTCIELVLDIAKFQMVKALEDAWQFAKAAKKNSITLEDILTLFKHHKFILKRLLQFAKTAESVNELKRAAPRTAKLDEEREEESDAEDNLPTGR</sequence>
<accession>A0A3P7J0U1</accession>
<evidence type="ECO:0000313" key="7">
    <source>
        <dbReference type="EMBL" id="VDM78751.1"/>
    </source>
</evidence>
<feature type="compositionally biased region" description="Basic and acidic residues" evidence="6">
    <location>
        <begin position="103"/>
        <end position="113"/>
    </location>
</feature>
<evidence type="ECO:0000256" key="4">
    <source>
        <dbReference type="ARBA" id="ARBA00023242"/>
    </source>
</evidence>
<name>A0A3P7J0U1_STRVU</name>
<dbReference type="Pfam" id="PF02269">
    <property type="entry name" value="TFIID-18kDa"/>
    <property type="match status" value="1"/>
</dbReference>
<dbReference type="EMBL" id="UYYB01102827">
    <property type="protein sequence ID" value="VDM78751.1"/>
    <property type="molecule type" value="Genomic_DNA"/>
</dbReference>
<dbReference type="Gene3D" id="1.10.20.10">
    <property type="entry name" value="Histone, subunit A"/>
    <property type="match status" value="1"/>
</dbReference>
<dbReference type="InterPro" id="IPR009072">
    <property type="entry name" value="Histone-fold"/>
</dbReference>
<dbReference type="GO" id="GO:0046982">
    <property type="term" value="F:protein heterodimerization activity"/>
    <property type="evidence" value="ECO:0007669"/>
    <property type="project" value="InterPro"/>
</dbReference>
<dbReference type="GO" id="GO:0005634">
    <property type="term" value="C:nucleus"/>
    <property type="evidence" value="ECO:0007669"/>
    <property type="project" value="UniProtKB-SubCell"/>
</dbReference>
<keyword evidence="2" id="KW-0805">Transcription regulation</keyword>
<evidence type="ECO:0000256" key="2">
    <source>
        <dbReference type="ARBA" id="ARBA00023015"/>
    </source>
</evidence>
<evidence type="ECO:0000256" key="1">
    <source>
        <dbReference type="ARBA" id="ARBA00004123"/>
    </source>
</evidence>
<dbReference type="PANTHER" id="PTHR11380">
    <property type="entry name" value="TRANSCRIPTION INITIATION FACTOR TFIID/SUPT3-RELATED"/>
    <property type="match status" value="1"/>
</dbReference>
<protein>
    <recommendedName>
        <fullName evidence="9">Transcription initiation factor TFIID subunit 12 domain-containing protein</fullName>
    </recommendedName>
</protein>
<evidence type="ECO:0000256" key="5">
    <source>
        <dbReference type="ARBA" id="ARBA00061274"/>
    </source>
</evidence>
<dbReference type="OrthoDB" id="66982at2759"/>
<evidence type="ECO:0008006" key="9">
    <source>
        <dbReference type="Google" id="ProtNLM"/>
    </source>
</evidence>
<dbReference type="SUPFAM" id="SSF47113">
    <property type="entry name" value="Histone-fold"/>
    <property type="match status" value="1"/>
</dbReference>
<comment type="similarity">
    <text evidence="5">Belongs to the SPT3 family.</text>
</comment>
<keyword evidence="3" id="KW-0804">Transcription</keyword>
<keyword evidence="4" id="KW-0539">Nucleus</keyword>
<gene>
    <name evidence="7" type="ORF">SVUK_LOCUS13749</name>
</gene>
<dbReference type="InterPro" id="IPR003195">
    <property type="entry name" value="TFIID_TAF13"/>
</dbReference>